<evidence type="ECO:0000256" key="3">
    <source>
        <dbReference type="ARBA" id="ARBA00022833"/>
    </source>
</evidence>
<sequence length="451" mass="49932">MKRSSSRKLTRIKKSSTHRVSKVIKQQQQQQQEQKFYEIALKRPFASSSSTSCPPLSPPSSISSPSSSSSVSTPFSSHHDAIFTDEHQVHFLADQLKSQLSNALDKVSSSEHLGTTTAAVGSDDVSSSSPLQTSLTTTSGDVGAPVASHRRLHNLDLLKQYLMFVAQEASIDFQHDENDDCGERKIVIGIPKQKQKETYHIHPGARLIESYVHGQSKMTSVIEGQNKASSHTAPLNQKHRRRRSRQKQKSNAAAAAQSSEPTRMIKCICDTPNEGFGALVQCDDCRRWLHLECLKMTNDHQENFACPQCFVSNDALGSRRVSSSITWRYAARRESERMAAAMDLEMSSDEEEEEKDQGSISGDDEEDDTDFGTSEASTPEQSYCVAQDGTSRRMDYFAPHASDVFLCESSIHGPTTISPTTITTDALPSSLCTQDLLEFSFDTGPFWKPIL</sequence>
<feature type="compositionally biased region" description="Basic residues" evidence="5">
    <location>
        <begin position="1"/>
        <end position="22"/>
    </location>
</feature>
<dbReference type="InterPro" id="IPR001965">
    <property type="entry name" value="Znf_PHD"/>
</dbReference>
<feature type="region of interest" description="Disordered" evidence="5">
    <location>
        <begin position="46"/>
        <end position="76"/>
    </location>
</feature>
<feature type="region of interest" description="Disordered" evidence="5">
    <location>
        <begin position="222"/>
        <end position="258"/>
    </location>
</feature>
<dbReference type="InterPro" id="IPR019787">
    <property type="entry name" value="Znf_PHD-finger"/>
</dbReference>
<evidence type="ECO:0000256" key="2">
    <source>
        <dbReference type="ARBA" id="ARBA00022771"/>
    </source>
</evidence>
<feature type="region of interest" description="Disordered" evidence="5">
    <location>
        <begin position="1"/>
        <end position="32"/>
    </location>
</feature>
<keyword evidence="1" id="KW-0479">Metal-binding</keyword>
<keyword evidence="3" id="KW-0862">Zinc</keyword>
<dbReference type="InterPro" id="IPR019786">
    <property type="entry name" value="Zinc_finger_PHD-type_CS"/>
</dbReference>
<gene>
    <name evidence="7" type="ORF">LRAMOSA08267</name>
</gene>
<dbReference type="Gene3D" id="3.30.40.10">
    <property type="entry name" value="Zinc/RING finger domain, C3HC4 (zinc finger)"/>
    <property type="match status" value="1"/>
</dbReference>
<feature type="compositionally biased region" description="Acidic residues" evidence="5">
    <location>
        <begin position="346"/>
        <end position="355"/>
    </location>
</feature>
<protein>
    <recommendedName>
        <fullName evidence="6">PHD-type domain-containing protein</fullName>
    </recommendedName>
</protein>
<proteinExistence type="predicted"/>
<feature type="compositionally biased region" description="Low complexity" evidence="5">
    <location>
        <begin position="47"/>
        <end position="76"/>
    </location>
</feature>
<dbReference type="PROSITE" id="PS01359">
    <property type="entry name" value="ZF_PHD_1"/>
    <property type="match status" value="1"/>
</dbReference>
<feature type="domain" description="PHD-type" evidence="6">
    <location>
        <begin position="264"/>
        <end position="312"/>
    </location>
</feature>
<dbReference type="EMBL" id="LK023317">
    <property type="protein sequence ID" value="CDS05739.1"/>
    <property type="molecule type" value="Genomic_DNA"/>
</dbReference>
<keyword evidence="2 4" id="KW-0863">Zinc-finger</keyword>
<dbReference type="PROSITE" id="PS50016">
    <property type="entry name" value="ZF_PHD_2"/>
    <property type="match status" value="1"/>
</dbReference>
<feature type="compositionally biased region" description="Basic residues" evidence="5">
    <location>
        <begin position="237"/>
        <end position="248"/>
    </location>
</feature>
<organism evidence="7">
    <name type="scientific">Lichtheimia ramosa</name>
    <dbReference type="NCBI Taxonomy" id="688394"/>
    <lineage>
        <taxon>Eukaryota</taxon>
        <taxon>Fungi</taxon>
        <taxon>Fungi incertae sedis</taxon>
        <taxon>Mucoromycota</taxon>
        <taxon>Mucoromycotina</taxon>
        <taxon>Mucoromycetes</taxon>
        <taxon>Mucorales</taxon>
        <taxon>Lichtheimiaceae</taxon>
        <taxon>Lichtheimia</taxon>
    </lineage>
</organism>
<dbReference type="SMART" id="SM00249">
    <property type="entry name" value="PHD"/>
    <property type="match status" value="1"/>
</dbReference>
<accession>A0A077WF19</accession>
<feature type="compositionally biased region" description="Low complexity" evidence="5">
    <location>
        <begin position="117"/>
        <end position="140"/>
    </location>
</feature>
<name>A0A077WF19_9FUNG</name>
<feature type="compositionally biased region" description="Low complexity" evidence="5">
    <location>
        <begin position="249"/>
        <end position="258"/>
    </location>
</feature>
<feature type="region of interest" description="Disordered" evidence="5">
    <location>
        <begin position="117"/>
        <end position="142"/>
    </location>
</feature>
<dbReference type="GO" id="GO:0008270">
    <property type="term" value="F:zinc ion binding"/>
    <property type="evidence" value="ECO:0007669"/>
    <property type="project" value="UniProtKB-KW"/>
</dbReference>
<dbReference type="OrthoDB" id="79252at2759"/>
<feature type="region of interest" description="Disordered" evidence="5">
    <location>
        <begin position="343"/>
        <end position="382"/>
    </location>
</feature>
<evidence type="ECO:0000256" key="5">
    <source>
        <dbReference type="SAM" id="MobiDB-lite"/>
    </source>
</evidence>
<evidence type="ECO:0000313" key="7">
    <source>
        <dbReference type="EMBL" id="CDS05739.1"/>
    </source>
</evidence>
<dbReference type="InterPro" id="IPR011011">
    <property type="entry name" value="Znf_FYVE_PHD"/>
</dbReference>
<reference evidence="7" key="1">
    <citation type="journal article" date="2014" name="Genome Announc.">
        <title>De novo whole-genome sequence and genome annotation of Lichtheimia ramosa.</title>
        <authorList>
            <person name="Linde J."/>
            <person name="Schwartze V."/>
            <person name="Binder U."/>
            <person name="Lass-Florl C."/>
            <person name="Voigt K."/>
            <person name="Horn F."/>
        </authorList>
    </citation>
    <scope>NUCLEOTIDE SEQUENCE</scope>
    <source>
        <strain evidence="7">JMRC FSU:6197</strain>
    </source>
</reference>
<evidence type="ECO:0000256" key="4">
    <source>
        <dbReference type="PROSITE-ProRule" id="PRU00146"/>
    </source>
</evidence>
<dbReference type="SUPFAM" id="SSF57903">
    <property type="entry name" value="FYVE/PHD zinc finger"/>
    <property type="match status" value="1"/>
</dbReference>
<dbReference type="AlphaFoldDB" id="A0A077WF19"/>
<evidence type="ECO:0000256" key="1">
    <source>
        <dbReference type="ARBA" id="ARBA00022723"/>
    </source>
</evidence>
<dbReference type="InterPro" id="IPR013083">
    <property type="entry name" value="Znf_RING/FYVE/PHD"/>
</dbReference>
<evidence type="ECO:0000259" key="6">
    <source>
        <dbReference type="PROSITE" id="PS50016"/>
    </source>
</evidence>
<dbReference type="Pfam" id="PF00628">
    <property type="entry name" value="PHD"/>
    <property type="match status" value="1"/>
</dbReference>
<feature type="compositionally biased region" description="Polar residues" evidence="5">
    <location>
        <begin position="222"/>
        <end position="235"/>
    </location>
</feature>